<keyword evidence="1 2" id="KW-0053">Apoptosis</keyword>
<gene>
    <name evidence="5" type="ORF">scyTo_0010146</name>
</gene>
<name>A0A401P100_SCYTO</name>
<dbReference type="STRING" id="75743.A0A401P100"/>
<comment type="caution">
    <text evidence="5">The sequence shown here is derived from an EMBL/GenBank/DDBJ whole genome shotgun (WGS) entry which is preliminary data.</text>
</comment>
<sequence>MDSQSSTAGPQSRPSLCKICGSDRLKTFGVTATSLEDLTAKGRKKLGLDKVGAQQGYTVVLESDGTIVEDEDYFILLPDNTIFMILDSSQKWTPVDEAKVSASPTEIEMDDDVDGVGPVDSGNQPESSNDWKVLARQLKQSFACIITMSESDLQALIDVRSTELAKELGETPKRAEAMQDSLQLAIDNREEQREAKELLKLYKNTPLNGDSEPAKESDQVDCLDPISSEPSSLNKRIINVLNQKSSPEFSLSNVELQKVFNENEKDLQSALKISMEKVKGLQRDCREEFQKRMSKVTCLEQLSKRSRNKRKL</sequence>
<evidence type="ECO:0000256" key="3">
    <source>
        <dbReference type="SAM" id="MobiDB-lite"/>
    </source>
</evidence>
<evidence type="ECO:0000259" key="4">
    <source>
        <dbReference type="PROSITE" id="PS51135"/>
    </source>
</evidence>
<feature type="region of interest" description="Disordered" evidence="3">
    <location>
        <begin position="101"/>
        <end position="128"/>
    </location>
</feature>
<dbReference type="EMBL" id="BFAA01004319">
    <property type="protein sequence ID" value="GCB66799.1"/>
    <property type="molecule type" value="Genomic_DNA"/>
</dbReference>
<dbReference type="Pfam" id="PF02017">
    <property type="entry name" value="CIDE-N"/>
    <property type="match status" value="1"/>
</dbReference>
<dbReference type="OMA" id="CNNSREQ"/>
<dbReference type="PANTHER" id="PTHR12306">
    <property type="entry name" value="CELL DEATH ACTIVATOR CIDE"/>
    <property type="match status" value="1"/>
</dbReference>
<dbReference type="CDD" id="cd01615">
    <property type="entry name" value="CIDE_N"/>
    <property type="match status" value="1"/>
</dbReference>
<dbReference type="Gene3D" id="3.10.20.10">
    <property type="match status" value="1"/>
</dbReference>
<accession>A0A401P100</accession>
<keyword evidence="6" id="KW-1185">Reference proteome</keyword>
<dbReference type="SUPFAM" id="SSF54277">
    <property type="entry name" value="CAD &amp; PB1 domains"/>
    <property type="match status" value="1"/>
</dbReference>
<dbReference type="Proteomes" id="UP000288216">
    <property type="component" value="Unassembled WGS sequence"/>
</dbReference>
<dbReference type="InterPro" id="IPR015121">
    <property type="entry name" value="DNA_fragmentation_mid_dom"/>
</dbReference>
<protein>
    <recommendedName>
        <fullName evidence="4">CIDE-N domain-containing protein</fullName>
    </recommendedName>
</protein>
<dbReference type="PANTHER" id="PTHR12306:SF16">
    <property type="entry name" value="DNAATION FACTOR SUBUNIT ALPHA"/>
    <property type="match status" value="1"/>
</dbReference>
<evidence type="ECO:0000313" key="6">
    <source>
        <dbReference type="Proteomes" id="UP000288216"/>
    </source>
</evidence>
<dbReference type="OrthoDB" id="6475906at2759"/>
<reference evidence="5 6" key="1">
    <citation type="journal article" date="2018" name="Nat. Ecol. Evol.">
        <title>Shark genomes provide insights into elasmobranch evolution and the origin of vertebrates.</title>
        <authorList>
            <person name="Hara Y"/>
            <person name="Yamaguchi K"/>
            <person name="Onimaru K"/>
            <person name="Kadota M"/>
            <person name="Koyanagi M"/>
            <person name="Keeley SD"/>
            <person name="Tatsumi K"/>
            <person name="Tanaka K"/>
            <person name="Motone F"/>
            <person name="Kageyama Y"/>
            <person name="Nozu R"/>
            <person name="Adachi N"/>
            <person name="Nishimura O"/>
            <person name="Nakagawa R"/>
            <person name="Tanegashima C"/>
            <person name="Kiyatake I"/>
            <person name="Matsumoto R"/>
            <person name="Murakumo K"/>
            <person name="Nishida K"/>
            <person name="Terakita A"/>
            <person name="Kuratani S"/>
            <person name="Sato K"/>
            <person name="Hyodo S Kuraku.S."/>
        </authorList>
    </citation>
    <scope>NUCLEOTIDE SEQUENCE [LARGE SCALE GENOMIC DNA]</scope>
</reference>
<dbReference type="InterPro" id="IPR003508">
    <property type="entry name" value="CIDE-N_dom"/>
</dbReference>
<dbReference type="GO" id="GO:0042981">
    <property type="term" value="P:regulation of apoptotic process"/>
    <property type="evidence" value="ECO:0007669"/>
    <property type="project" value="TreeGrafter"/>
</dbReference>
<dbReference type="GO" id="GO:0006915">
    <property type="term" value="P:apoptotic process"/>
    <property type="evidence" value="ECO:0007669"/>
    <property type="project" value="UniProtKB-UniRule"/>
</dbReference>
<dbReference type="InterPro" id="IPR027296">
    <property type="entry name" value="DFF-C"/>
</dbReference>
<dbReference type="SUPFAM" id="SSF81783">
    <property type="entry name" value="C-terminal domain of DFF45/ICAD (DFF-C domain)"/>
    <property type="match status" value="1"/>
</dbReference>
<feature type="domain" description="CIDE-N" evidence="4">
    <location>
        <begin position="13"/>
        <end position="94"/>
    </location>
</feature>
<dbReference type="AlphaFoldDB" id="A0A401P100"/>
<evidence type="ECO:0000256" key="2">
    <source>
        <dbReference type="PROSITE-ProRule" id="PRU00447"/>
    </source>
</evidence>
<evidence type="ECO:0000313" key="5">
    <source>
        <dbReference type="EMBL" id="GCB66799.1"/>
    </source>
</evidence>
<dbReference type="PROSITE" id="PS51135">
    <property type="entry name" value="CIDE_N"/>
    <property type="match status" value="1"/>
</dbReference>
<organism evidence="5 6">
    <name type="scientific">Scyliorhinus torazame</name>
    <name type="common">Cloudy catshark</name>
    <name type="synonym">Catulus torazame</name>
    <dbReference type="NCBI Taxonomy" id="75743"/>
    <lineage>
        <taxon>Eukaryota</taxon>
        <taxon>Metazoa</taxon>
        <taxon>Chordata</taxon>
        <taxon>Craniata</taxon>
        <taxon>Vertebrata</taxon>
        <taxon>Chondrichthyes</taxon>
        <taxon>Elasmobranchii</taxon>
        <taxon>Galeomorphii</taxon>
        <taxon>Galeoidea</taxon>
        <taxon>Carcharhiniformes</taxon>
        <taxon>Scyliorhinidae</taxon>
        <taxon>Scyliorhinus</taxon>
    </lineage>
</organism>
<dbReference type="Gene3D" id="1.10.1490.10">
    <property type="entry name" value="C-terminal domain of DFF45/ICAD (DFF-C domain)"/>
    <property type="match status" value="2"/>
</dbReference>
<dbReference type="SMART" id="SM00266">
    <property type="entry name" value="CAD"/>
    <property type="match status" value="1"/>
</dbReference>
<proteinExistence type="predicted"/>
<dbReference type="Pfam" id="PF09033">
    <property type="entry name" value="DFF-C"/>
    <property type="match status" value="1"/>
</dbReference>
<evidence type="ECO:0000256" key="1">
    <source>
        <dbReference type="ARBA" id="ARBA00022703"/>
    </source>
</evidence>